<dbReference type="AlphaFoldDB" id="A0A4E9F281"/>
<feature type="transmembrane region" description="Helical" evidence="1">
    <location>
        <begin position="6"/>
        <end position="26"/>
    </location>
</feature>
<accession>A0A8L7SRY8</accession>
<keyword evidence="3" id="KW-1185">Reference proteome</keyword>
<dbReference type="Proteomes" id="UP000006672">
    <property type="component" value="Unassembled WGS sequence"/>
</dbReference>
<sequence>METLECVGYSLIEILGFLFLNLSVFYRSCVKCKVKVCNDQFK</sequence>
<proteinExistence type="predicted"/>
<dbReference type="EMBL" id="CAAKNF010000192">
    <property type="protein sequence ID" value="VIO90871.1"/>
    <property type="molecule type" value="Genomic_DNA"/>
</dbReference>
<keyword evidence="1" id="KW-1133">Transmembrane helix</keyword>
<dbReference type="KEGG" id="bmy:BM_BM14696"/>
<reference evidence="4" key="3">
    <citation type="submission" date="2022-04" db="UniProtKB">
        <authorList>
            <consortium name="WormBaseParasite"/>
        </authorList>
    </citation>
    <scope>IDENTIFICATION</scope>
</reference>
<dbReference type="WBParaSite" id="Bm14696.1">
    <property type="protein sequence ID" value="Bm14696.1"/>
    <property type="gene ID" value="WBGene00235031"/>
</dbReference>
<dbReference type="GeneID" id="6106067"/>
<evidence type="ECO:0000256" key="1">
    <source>
        <dbReference type="SAM" id="Phobius"/>
    </source>
</evidence>
<evidence type="ECO:0000313" key="2">
    <source>
        <dbReference type="EMBL" id="VIO90871.1"/>
    </source>
</evidence>
<dbReference type="RefSeq" id="XP_042932550.1">
    <property type="nucleotide sequence ID" value="XM_043076616.1"/>
</dbReference>
<gene>
    <name evidence="2" type="primary">Bm14696</name>
    <name evidence="2" type="ORF">BM_BM14696</name>
</gene>
<evidence type="ECO:0000313" key="3">
    <source>
        <dbReference type="Proteomes" id="UP000006672"/>
    </source>
</evidence>
<keyword evidence="1" id="KW-0472">Membrane</keyword>
<protein>
    <submittedName>
        <fullName evidence="2 4">Uncharacterized protein</fullName>
    </submittedName>
</protein>
<dbReference type="CTD" id="6106067"/>
<accession>A0A4E9F281</accession>
<name>A0A4E9F281_BRUMA</name>
<organism evidence="2">
    <name type="scientific">Brugia malayi</name>
    <name type="common">Filarial nematode worm</name>
    <dbReference type="NCBI Taxonomy" id="6279"/>
    <lineage>
        <taxon>Eukaryota</taxon>
        <taxon>Metazoa</taxon>
        <taxon>Ecdysozoa</taxon>
        <taxon>Nematoda</taxon>
        <taxon>Chromadorea</taxon>
        <taxon>Rhabditida</taxon>
        <taxon>Spirurina</taxon>
        <taxon>Spiruromorpha</taxon>
        <taxon>Filarioidea</taxon>
        <taxon>Onchocercidae</taxon>
        <taxon>Brugia</taxon>
    </lineage>
</organism>
<reference evidence="3" key="1">
    <citation type="journal article" date="2007" name="Science">
        <title>Draft genome of the filarial nematode parasite Brugia malayi.</title>
        <authorList>
            <person name="Ghedin E."/>
            <person name="Wang S."/>
            <person name="Spiro D."/>
            <person name="Caler E."/>
            <person name="Zhao Q."/>
            <person name="Crabtree J."/>
            <person name="Allen J.E."/>
            <person name="Delcher A.L."/>
            <person name="Guiliano D.B."/>
            <person name="Miranda-Saavedra D."/>
            <person name="Angiuoli S.V."/>
            <person name="Creasy T."/>
            <person name="Amedeo P."/>
            <person name="Haas B."/>
            <person name="El-Sayed N.M."/>
            <person name="Wortman J.R."/>
            <person name="Feldblyum T."/>
            <person name="Tallon L."/>
            <person name="Schatz M."/>
            <person name="Shumway M."/>
            <person name="Koo H."/>
            <person name="Salzberg S.L."/>
            <person name="Schobel S."/>
            <person name="Pertea M."/>
            <person name="Pop M."/>
            <person name="White O."/>
            <person name="Barton G.J."/>
            <person name="Carlow C.K."/>
            <person name="Crawford M.J."/>
            <person name="Daub J."/>
            <person name="Dimmic M.W."/>
            <person name="Estes C.F."/>
            <person name="Foster J.M."/>
            <person name="Ganatra M."/>
            <person name="Gregory W.F."/>
            <person name="Johnson N.M."/>
            <person name="Jin J."/>
            <person name="Komuniecki R."/>
            <person name="Korf I."/>
            <person name="Kumar S."/>
            <person name="Laney S."/>
            <person name="Li B.W."/>
            <person name="Li W."/>
            <person name="Lindblom T.H."/>
            <person name="Lustigman S."/>
            <person name="Ma D."/>
            <person name="Maina C.V."/>
            <person name="Martin D.M."/>
            <person name="McCarter J.P."/>
            <person name="McReynolds L."/>
            <person name="Mitreva M."/>
            <person name="Nutman T.B."/>
            <person name="Parkinson J."/>
            <person name="Peregrin-Alvarez J.M."/>
            <person name="Poole C."/>
            <person name="Ren Q."/>
            <person name="Saunders L."/>
            <person name="Sluder A.E."/>
            <person name="Smith K."/>
            <person name="Stanke M."/>
            <person name="Unnasch T.R."/>
            <person name="Ware J."/>
            <person name="Wei A.D."/>
            <person name="Weil G."/>
            <person name="Williams D.J."/>
            <person name="Zhang Y."/>
            <person name="Williams S.A."/>
            <person name="Fraser-Liggett C."/>
            <person name="Slatko B."/>
            <person name="Blaxter M.L."/>
            <person name="Scott A.L."/>
        </authorList>
    </citation>
    <scope>NUCLEOTIDE SEQUENCE</scope>
    <source>
        <strain evidence="3">FR3</strain>
    </source>
</reference>
<keyword evidence="1" id="KW-0812">Transmembrane</keyword>
<reference evidence="2" key="2">
    <citation type="submission" date="2019-04" db="EMBL/GenBank/DDBJ databases">
        <authorList>
            <person name="Howe K."/>
            <person name="Paulini M."/>
            <person name="Williams G."/>
        </authorList>
    </citation>
    <scope>NUCLEOTIDE SEQUENCE [LARGE SCALE GENOMIC DNA]</scope>
    <source>
        <strain evidence="2">FR3</strain>
    </source>
</reference>
<evidence type="ECO:0000313" key="4">
    <source>
        <dbReference type="WBParaSite" id="Bm14696.1"/>
    </source>
</evidence>